<protein>
    <submittedName>
        <fullName evidence="2">Uncharacterized protein</fullName>
    </submittedName>
</protein>
<organism evidence="2 3">
    <name type="scientific">Halotia branconii CENA392</name>
    <dbReference type="NCBI Taxonomy" id="1539056"/>
    <lineage>
        <taxon>Bacteria</taxon>
        <taxon>Bacillati</taxon>
        <taxon>Cyanobacteriota</taxon>
        <taxon>Cyanophyceae</taxon>
        <taxon>Nostocales</taxon>
        <taxon>Nodulariaceae</taxon>
        <taxon>Halotia</taxon>
    </lineage>
</organism>
<evidence type="ECO:0000313" key="2">
    <source>
        <dbReference type="EMBL" id="WGV23665.1"/>
    </source>
</evidence>
<feature type="compositionally biased region" description="Polar residues" evidence="1">
    <location>
        <begin position="10"/>
        <end position="20"/>
    </location>
</feature>
<proteinExistence type="predicted"/>
<keyword evidence="3" id="KW-1185">Reference proteome</keyword>
<dbReference type="KEGG" id="hbq:QI031_17825"/>
<name>A0AAJ6NNA6_9CYAN</name>
<reference evidence="2 3" key="1">
    <citation type="journal article" date="2023" name="Limnol Oceanogr Lett">
        <title>Environmental adaptations by the intertidal Antarctic cyanobacterium Halotia branconii CENA392 as revealed using long-read genome sequencing.</title>
        <authorList>
            <person name="Dextro R.B."/>
            <person name="Delbaje E."/>
            <person name="Freitas P.N.N."/>
            <person name="Geraldes V."/>
            <person name="Pinto E."/>
            <person name="Long P.F."/>
            <person name="Fiore M.F."/>
        </authorList>
    </citation>
    <scope>NUCLEOTIDE SEQUENCE [LARGE SCALE GENOMIC DNA]</scope>
    <source>
        <strain evidence="2 3">CENA392</strain>
    </source>
</reference>
<evidence type="ECO:0000256" key="1">
    <source>
        <dbReference type="SAM" id="MobiDB-lite"/>
    </source>
</evidence>
<dbReference type="AlphaFoldDB" id="A0AAJ6NNA6"/>
<dbReference type="EMBL" id="CP124543">
    <property type="protein sequence ID" value="WGV23665.1"/>
    <property type="molecule type" value="Genomic_DNA"/>
</dbReference>
<evidence type="ECO:0000313" key="3">
    <source>
        <dbReference type="Proteomes" id="UP001223520"/>
    </source>
</evidence>
<sequence>MSERKGRPENFNNPPSKDLTEQLNFRVTKEMKESVKSQDDPPEFCREAIQKALDEKKSKDK</sequence>
<accession>A0AAJ6NNA6</accession>
<gene>
    <name evidence="2" type="ORF">QI031_17825</name>
</gene>
<dbReference type="Proteomes" id="UP001223520">
    <property type="component" value="Chromosome"/>
</dbReference>
<dbReference type="RefSeq" id="WP_281480993.1">
    <property type="nucleotide sequence ID" value="NZ_CP124543.1"/>
</dbReference>
<feature type="region of interest" description="Disordered" evidence="1">
    <location>
        <begin position="1"/>
        <end position="20"/>
    </location>
</feature>